<dbReference type="OrthoDB" id="942206at2"/>
<evidence type="ECO:0000313" key="2">
    <source>
        <dbReference type="Proteomes" id="UP000293162"/>
    </source>
</evidence>
<accession>A0A4Q5LZH1</accession>
<organism evidence="1 2">
    <name type="scientific">Emticicia agri</name>
    <dbReference type="NCBI Taxonomy" id="2492393"/>
    <lineage>
        <taxon>Bacteria</taxon>
        <taxon>Pseudomonadati</taxon>
        <taxon>Bacteroidota</taxon>
        <taxon>Cytophagia</taxon>
        <taxon>Cytophagales</taxon>
        <taxon>Leadbetterellaceae</taxon>
        <taxon>Emticicia</taxon>
    </lineage>
</organism>
<name>A0A4Q5LZH1_9BACT</name>
<dbReference type="EMBL" id="SEWF01000020">
    <property type="protein sequence ID" value="RYU94923.1"/>
    <property type="molecule type" value="Genomic_DNA"/>
</dbReference>
<sequence length="283" mass="32574">MNLPQSESLYSQPRKTLVAIDLGECSEKIISYLFLFTRDITCEYTIFHCLDGETTEKQAYEFISKILDQACNYRNKAGKSTIKVHMAHNNLIDELQLLHAKENFGIIVIGSTNTRGSWEMGKNAQAILMNLSAAIIAIPPTIELAFPSNVSILVEKVQKSCFDFFNAFHEFVSHYGMFLNFVLFARDKHELREERKLIEEYQDFFDATITFSFIVEQEQTYLNFLQCIEHIHCDSAVLACYEDTTVYRATQQNGTIYCSPKMPILYIKRDSSMSKRNIGLNMI</sequence>
<reference evidence="1 2" key="1">
    <citation type="submission" date="2019-02" db="EMBL/GenBank/DDBJ databases">
        <title>Bacterial novel species Emticicia sp. 17J42-9 isolated from soil.</title>
        <authorList>
            <person name="Jung H.-Y."/>
        </authorList>
    </citation>
    <scope>NUCLEOTIDE SEQUENCE [LARGE SCALE GENOMIC DNA]</scope>
    <source>
        <strain evidence="1 2">17J42-9</strain>
    </source>
</reference>
<comment type="caution">
    <text evidence="1">The sequence shown here is derived from an EMBL/GenBank/DDBJ whole genome shotgun (WGS) entry which is preliminary data.</text>
</comment>
<keyword evidence="2" id="KW-1185">Reference proteome</keyword>
<dbReference type="InterPro" id="IPR014729">
    <property type="entry name" value="Rossmann-like_a/b/a_fold"/>
</dbReference>
<dbReference type="Proteomes" id="UP000293162">
    <property type="component" value="Unassembled WGS sequence"/>
</dbReference>
<proteinExistence type="predicted"/>
<dbReference type="RefSeq" id="WP_130021814.1">
    <property type="nucleotide sequence ID" value="NZ_SEWF01000020.1"/>
</dbReference>
<evidence type="ECO:0000313" key="1">
    <source>
        <dbReference type="EMBL" id="RYU94923.1"/>
    </source>
</evidence>
<dbReference type="AlphaFoldDB" id="A0A4Q5LZH1"/>
<dbReference type="SUPFAM" id="SSF52402">
    <property type="entry name" value="Adenine nucleotide alpha hydrolases-like"/>
    <property type="match status" value="1"/>
</dbReference>
<protein>
    <submittedName>
        <fullName evidence="1">Universal stress protein</fullName>
    </submittedName>
</protein>
<dbReference type="Gene3D" id="3.40.50.620">
    <property type="entry name" value="HUPs"/>
    <property type="match status" value="1"/>
</dbReference>
<gene>
    <name evidence="1" type="ORF">EWM59_14625</name>
</gene>